<organism evidence="1 2">
    <name type="scientific">Nitrospirillum iridis</name>
    <dbReference type="NCBI Taxonomy" id="765888"/>
    <lineage>
        <taxon>Bacteria</taxon>
        <taxon>Pseudomonadati</taxon>
        <taxon>Pseudomonadota</taxon>
        <taxon>Alphaproteobacteria</taxon>
        <taxon>Rhodospirillales</taxon>
        <taxon>Azospirillaceae</taxon>
        <taxon>Nitrospirillum</taxon>
    </lineage>
</organism>
<reference evidence="1 2" key="1">
    <citation type="submission" date="2020-08" db="EMBL/GenBank/DDBJ databases">
        <title>Genomic Encyclopedia of Type Strains, Phase IV (KMG-IV): sequencing the most valuable type-strain genomes for metagenomic binning, comparative biology and taxonomic classification.</title>
        <authorList>
            <person name="Goeker M."/>
        </authorList>
    </citation>
    <scope>NUCLEOTIDE SEQUENCE [LARGE SCALE GENOMIC DNA]</scope>
    <source>
        <strain evidence="1 2">DSM 22198</strain>
    </source>
</reference>
<protein>
    <recommendedName>
        <fullName evidence="3">Cyclophilin-like superfamily protein</fullName>
    </recommendedName>
</protein>
<dbReference type="Gene3D" id="2.40.100.20">
    <property type="match status" value="1"/>
</dbReference>
<evidence type="ECO:0000313" key="2">
    <source>
        <dbReference type="Proteomes" id="UP000539175"/>
    </source>
</evidence>
<proteinExistence type="predicted"/>
<evidence type="ECO:0000313" key="1">
    <source>
        <dbReference type="EMBL" id="MBB6252138.1"/>
    </source>
</evidence>
<dbReference type="AlphaFoldDB" id="A0A7X0AXV4"/>
<dbReference type="Pfam" id="PF12903">
    <property type="entry name" value="DUF3830"/>
    <property type="match status" value="1"/>
</dbReference>
<dbReference type="Proteomes" id="UP000539175">
    <property type="component" value="Unassembled WGS sequence"/>
</dbReference>
<comment type="caution">
    <text evidence="1">The sequence shown here is derived from an EMBL/GenBank/DDBJ whole genome shotgun (WGS) entry which is preliminary data.</text>
</comment>
<accession>A0A7X0AXV4</accession>
<name>A0A7X0AXV4_9PROT</name>
<dbReference type="EMBL" id="JACIIZ010000006">
    <property type="protein sequence ID" value="MBB6252138.1"/>
    <property type="molecule type" value="Genomic_DNA"/>
</dbReference>
<keyword evidence="2" id="KW-1185">Reference proteome</keyword>
<gene>
    <name evidence="1" type="ORF">FHS74_002698</name>
</gene>
<sequence>MTHMKIIAGSFSFGARLETDLAPKTSAYFRTLLPYRTKLIHVRWSGEGCWIPLGETALSFPVENATSYPMPGQFLFYPGGYSEAEILLAYGAVQFASKLGQLAGNHFLTVTDGLHQLPELGRRTLWEGAQEIVIDRV</sequence>
<evidence type="ECO:0008006" key="3">
    <source>
        <dbReference type="Google" id="ProtNLM"/>
    </source>
</evidence>
<dbReference type="InterPro" id="IPR024532">
    <property type="entry name" value="DUF3830"/>
</dbReference>
<dbReference type="RefSeq" id="WP_184801163.1">
    <property type="nucleotide sequence ID" value="NZ_JACIIZ010000006.1"/>
</dbReference>